<dbReference type="RefSeq" id="WP_256789668.1">
    <property type="nucleotide sequence ID" value="NZ_JANIID010000002.1"/>
</dbReference>
<protein>
    <submittedName>
        <fullName evidence="2">Uncharacterized protein</fullName>
    </submittedName>
</protein>
<sequence>MADRSLRALGLDGAPAELPLTYPGRPVGEPALLTGGELLPLRPQAGPPGEWRVVTGMGGAEPVLDVFLDRMSAARVRSRHPVLAVGSNASPAQLHHKLTRSGPGATVPMAPVEVHGIGVGCSAHIGRHGYVAAAPYADPAARRTLVAGWLDDAQLAVVDETEFNYRRVWVPGGDFPMTLPSGHRLGGAHLYVSLHGVLADPGGGGPRAGGGDQRGLLSALLAASQALRALLGPGPEDWVTRARADEAVRAEGRAVFRREGWVLPEGLPPGEGGSGGRTGDRPGDQPGDRTGDRAGDQAGDQPGDRPHQALPTPRS</sequence>
<feature type="compositionally biased region" description="Basic and acidic residues" evidence="1">
    <location>
        <begin position="278"/>
        <end position="295"/>
    </location>
</feature>
<feature type="region of interest" description="Disordered" evidence="1">
    <location>
        <begin position="260"/>
        <end position="315"/>
    </location>
</feature>
<accession>A0A9X2RJM1</accession>
<dbReference type="AlphaFoldDB" id="A0A9X2RJM1"/>
<reference evidence="2" key="1">
    <citation type="submission" date="2022-06" db="EMBL/GenBank/DDBJ databases">
        <title>WGS of actinobacteria.</title>
        <authorList>
            <person name="Thawai C."/>
        </authorList>
    </citation>
    <scope>NUCLEOTIDE SEQUENCE</scope>
    <source>
        <strain evidence="2">AA8</strain>
    </source>
</reference>
<dbReference type="EMBL" id="JANIID010000002">
    <property type="protein sequence ID" value="MCQ8768852.1"/>
    <property type="molecule type" value="Genomic_DNA"/>
</dbReference>
<keyword evidence="3" id="KW-1185">Reference proteome</keyword>
<gene>
    <name evidence="2" type="ORF">NQU55_03520</name>
</gene>
<name>A0A9X2RJM1_9ACTN</name>
<evidence type="ECO:0000313" key="2">
    <source>
        <dbReference type="EMBL" id="MCQ8768852.1"/>
    </source>
</evidence>
<comment type="caution">
    <text evidence="2">The sequence shown here is derived from an EMBL/GenBank/DDBJ whole genome shotgun (WGS) entry which is preliminary data.</text>
</comment>
<evidence type="ECO:0000256" key="1">
    <source>
        <dbReference type="SAM" id="MobiDB-lite"/>
    </source>
</evidence>
<dbReference type="Proteomes" id="UP001142374">
    <property type="component" value="Unassembled WGS sequence"/>
</dbReference>
<organism evidence="2 3">
    <name type="scientific">Streptomyces telluris</name>
    <dbReference type="NCBI Taxonomy" id="2720021"/>
    <lineage>
        <taxon>Bacteria</taxon>
        <taxon>Bacillati</taxon>
        <taxon>Actinomycetota</taxon>
        <taxon>Actinomycetes</taxon>
        <taxon>Kitasatosporales</taxon>
        <taxon>Streptomycetaceae</taxon>
        <taxon>Streptomyces</taxon>
    </lineage>
</organism>
<proteinExistence type="predicted"/>
<evidence type="ECO:0000313" key="3">
    <source>
        <dbReference type="Proteomes" id="UP001142374"/>
    </source>
</evidence>